<keyword evidence="2" id="KW-0238">DNA-binding</keyword>
<dbReference type="Proteomes" id="UP000486602">
    <property type="component" value="Unassembled WGS sequence"/>
</dbReference>
<accession>A0A7K3WXC2</accession>
<dbReference type="PRINTS" id="PR00034">
    <property type="entry name" value="HTHCRP"/>
</dbReference>
<dbReference type="Pfam" id="PF13545">
    <property type="entry name" value="HTH_Crp_2"/>
    <property type="match status" value="1"/>
</dbReference>
<evidence type="ECO:0000313" key="7">
    <source>
        <dbReference type="Proteomes" id="UP000486602"/>
    </source>
</evidence>
<dbReference type="PROSITE" id="PS51063">
    <property type="entry name" value="HTH_CRP_2"/>
    <property type="match status" value="1"/>
</dbReference>
<sequence length="217" mass="24927">MISNESLVNARFDFFSDELKQAVLEEGTVKEANAGDILIKSGDKILNTMLVVDGRVKIYRQDESGKEYLLYYLESGNACAISIMCALQNEESKISAVAETDATLISIPFEFIGKWMEKYPAWNAFVVRTYRARFDDLLLTLDHIAFRKMDERLVFYLKQKQEGFGDEIPVSHQEIAKDLNSAREVISRLLKKLEQLGAIELERNMIRIINLEKFLMV</sequence>
<evidence type="ECO:0000259" key="5">
    <source>
        <dbReference type="PROSITE" id="PS51063"/>
    </source>
</evidence>
<evidence type="ECO:0000256" key="2">
    <source>
        <dbReference type="ARBA" id="ARBA00023125"/>
    </source>
</evidence>
<dbReference type="SUPFAM" id="SSF46785">
    <property type="entry name" value="Winged helix' DNA-binding domain"/>
    <property type="match status" value="1"/>
</dbReference>
<keyword evidence="7" id="KW-1185">Reference proteome</keyword>
<dbReference type="InterPro" id="IPR012318">
    <property type="entry name" value="HTH_CRP"/>
</dbReference>
<keyword evidence="1" id="KW-0805">Transcription regulation</keyword>
<dbReference type="InterPro" id="IPR000595">
    <property type="entry name" value="cNMP-bd_dom"/>
</dbReference>
<reference evidence="6 7" key="1">
    <citation type="submission" date="2020-02" db="EMBL/GenBank/DDBJ databases">
        <title>Out from the shadows clarifying the taxonomy of the family Cryomorphaceae and related taxa by utilizing the GTDB taxonomic framework.</title>
        <authorList>
            <person name="Bowman J.P."/>
        </authorList>
    </citation>
    <scope>NUCLEOTIDE SEQUENCE [LARGE SCALE GENOMIC DNA]</scope>
    <source>
        <strain evidence="6 7">QSSC 1-22</strain>
    </source>
</reference>
<organism evidence="6 7">
    <name type="scientific">Cryomorpha ignava</name>
    <dbReference type="NCBI Taxonomy" id="101383"/>
    <lineage>
        <taxon>Bacteria</taxon>
        <taxon>Pseudomonadati</taxon>
        <taxon>Bacteroidota</taxon>
        <taxon>Flavobacteriia</taxon>
        <taxon>Flavobacteriales</taxon>
        <taxon>Cryomorphaceae</taxon>
        <taxon>Cryomorpha</taxon>
    </lineage>
</organism>
<dbReference type="InterPro" id="IPR014710">
    <property type="entry name" value="RmlC-like_jellyroll"/>
</dbReference>
<dbReference type="RefSeq" id="WP_163286744.1">
    <property type="nucleotide sequence ID" value="NZ_JAAGVY010000047.1"/>
</dbReference>
<dbReference type="PANTHER" id="PTHR24567:SF26">
    <property type="entry name" value="REGULATORY PROTEIN YEIL"/>
    <property type="match status" value="1"/>
</dbReference>
<dbReference type="InterPro" id="IPR036388">
    <property type="entry name" value="WH-like_DNA-bd_sf"/>
</dbReference>
<proteinExistence type="predicted"/>
<dbReference type="AlphaFoldDB" id="A0A7K3WXC2"/>
<dbReference type="PANTHER" id="PTHR24567">
    <property type="entry name" value="CRP FAMILY TRANSCRIPTIONAL REGULATORY PROTEIN"/>
    <property type="match status" value="1"/>
</dbReference>
<dbReference type="InterPro" id="IPR018490">
    <property type="entry name" value="cNMP-bd_dom_sf"/>
</dbReference>
<dbReference type="CDD" id="cd00038">
    <property type="entry name" value="CAP_ED"/>
    <property type="match status" value="1"/>
</dbReference>
<dbReference type="GO" id="GO:0003677">
    <property type="term" value="F:DNA binding"/>
    <property type="evidence" value="ECO:0007669"/>
    <property type="project" value="UniProtKB-KW"/>
</dbReference>
<evidence type="ECO:0000259" key="4">
    <source>
        <dbReference type="PROSITE" id="PS50042"/>
    </source>
</evidence>
<gene>
    <name evidence="6" type="ORF">G3O08_17445</name>
</gene>
<feature type="domain" description="HTH crp-type" evidence="5">
    <location>
        <begin position="147"/>
        <end position="212"/>
    </location>
</feature>
<dbReference type="Gene3D" id="1.10.10.10">
    <property type="entry name" value="Winged helix-like DNA-binding domain superfamily/Winged helix DNA-binding domain"/>
    <property type="match status" value="1"/>
</dbReference>
<protein>
    <submittedName>
        <fullName evidence="6">Crp/Fnr family transcriptional regulator</fullName>
    </submittedName>
</protein>
<keyword evidence="3" id="KW-0804">Transcription</keyword>
<dbReference type="Pfam" id="PF00027">
    <property type="entry name" value="cNMP_binding"/>
    <property type="match status" value="1"/>
</dbReference>
<dbReference type="InterPro" id="IPR050397">
    <property type="entry name" value="Env_Response_Regulators"/>
</dbReference>
<dbReference type="Gene3D" id="2.60.120.10">
    <property type="entry name" value="Jelly Rolls"/>
    <property type="match status" value="1"/>
</dbReference>
<dbReference type="EMBL" id="JAAGVY010000047">
    <property type="protein sequence ID" value="NEN25285.1"/>
    <property type="molecule type" value="Genomic_DNA"/>
</dbReference>
<dbReference type="GO" id="GO:0003700">
    <property type="term" value="F:DNA-binding transcription factor activity"/>
    <property type="evidence" value="ECO:0007669"/>
    <property type="project" value="TreeGrafter"/>
</dbReference>
<dbReference type="InterPro" id="IPR036390">
    <property type="entry name" value="WH_DNA-bd_sf"/>
</dbReference>
<dbReference type="GO" id="GO:0005829">
    <property type="term" value="C:cytosol"/>
    <property type="evidence" value="ECO:0007669"/>
    <property type="project" value="TreeGrafter"/>
</dbReference>
<name>A0A7K3WXC2_9FLAO</name>
<dbReference type="SMART" id="SM00419">
    <property type="entry name" value="HTH_CRP"/>
    <property type="match status" value="1"/>
</dbReference>
<feature type="domain" description="Cyclic nucleotide-binding" evidence="4">
    <location>
        <begin position="11"/>
        <end position="107"/>
    </location>
</feature>
<dbReference type="PROSITE" id="PS50042">
    <property type="entry name" value="CNMP_BINDING_3"/>
    <property type="match status" value="1"/>
</dbReference>
<evidence type="ECO:0000256" key="3">
    <source>
        <dbReference type="ARBA" id="ARBA00023163"/>
    </source>
</evidence>
<dbReference type="SUPFAM" id="SSF51206">
    <property type="entry name" value="cAMP-binding domain-like"/>
    <property type="match status" value="1"/>
</dbReference>
<comment type="caution">
    <text evidence="6">The sequence shown here is derived from an EMBL/GenBank/DDBJ whole genome shotgun (WGS) entry which is preliminary data.</text>
</comment>
<evidence type="ECO:0000313" key="6">
    <source>
        <dbReference type="EMBL" id="NEN25285.1"/>
    </source>
</evidence>
<evidence type="ECO:0000256" key="1">
    <source>
        <dbReference type="ARBA" id="ARBA00023015"/>
    </source>
</evidence>